<accession>A0A0M6WR23</accession>
<organism evidence="1 6">
    <name type="scientific">Roseburia inulinivorans</name>
    <dbReference type="NCBI Taxonomy" id="360807"/>
    <lineage>
        <taxon>Bacteria</taxon>
        <taxon>Bacillati</taxon>
        <taxon>Bacillota</taxon>
        <taxon>Clostridia</taxon>
        <taxon>Lachnospirales</taxon>
        <taxon>Lachnospiraceae</taxon>
        <taxon>Roseburia</taxon>
    </lineage>
</organism>
<keyword evidence="6" id="KW-1185">Reference proteome</keyword>
<keyword evidence="3" id="KW-0808">Transferase</keyword>
<evidence type="ECO:0000313" key="8">
    <source>
        <dbReference type="Proteomes" id="UP000283492"/>
    </source>
</evidence>
<dbReference type="AlphaFoldDB" id="A0A0M6WR23"/>
<dbReference type="Proteomes" id="UP000285820">
    <property type="component" value="Unassembled WGS sequence"/>
</dbReference>
<dbReference type="OrthoDB" id="1768345at2"/>
<dbReference type="Proteomes" id="UP000283492">
    <property type="component" value="Unassembled WGS sequence"/>
</dbReference>
<gene>
    <name evidence="5" type="ORF">DW707_05190</name>
    <name evidence="4" type="ORF">DW914_14080</name>
    <name evidence="3" type="ORF">DWY29_13125</name>
    <name evidence="2" type="ORF">ERS852392_01738</name>
    <name evidence="1" type="ORF">RIL183_25641</name>
</gene>
<sequence length="95" mass="11300">MITAEDILNMNFYKKEKFTGSYKGMRYLVKKEKDDAENDIFRATVWPGPYNFSTTPDDQKISATFPFTEEGRQQAVDWMNEQWRSRSEWGIMMHS</sequence>
<evidence type="ECO:0000313" key="6">
    <source>
        <dbReference type="Proteomes" id="UP000049828"/>
    </source>
</evidence>
<evidence type="ECO:0000313" key="10">
    <source>
        <dbReference type="Proteomes" id="UP000286271"/>
    </source>
</evidence>
<evidence type="ECO:0000313" key="9">
    <source>
        <dbReference type="Proteomes" id="UP000285820"/>
    </source>
</evidence>
<reference evidence="1" key="2">
    <citation type="submission" date="2015-05" db="EMBL/GenBank/DDBJ databases">
        <authorList>
            <person name="Wang D.B."/>
            <person name="Wang M."/>
        </authorList>
    </citation>
    <scope>NUCLEOTIDE SEQUENCE [LARGE SCALE GENOMIC DNA]</scope>
    <source>
        <strain evidence="1">L1-83</strain>
    </source>
</reference>
<dbReference type="Proteomes" id="UP000095395">
    <property type="component" value="Unassembled WGS sequence"/>
</dbReference>
<dbReference type="RefSeq" id="WP_007883236.1">
    <property type="nucleotide sequence ID" value="NZ_CABJFX010000029.1"/>
</dbReference>
<dbReference type="GO" id="GO:0016740">
    <property type="term" value="F:transferase activity"/>
    <property type="evidence" value="ECO:0007669"/>
    <property type="project" value="UniProtKB-KW"/>
</dbReference>
<evidence type="ECO:0000313" key="2">
    <source>
        <dbReference type="EMBL" id="CUN93764.1"/>
    </source>
</evidence>
<evidence type="ECO:0000313" key="7">
    <source>
        <dbReference type="Proteomes" id="UP000095395"/>
    </source>
</evidence>
<dbReference type="GeneID" id="75162756"/>
<protein>
    <submittedName>
        <fullName evidence="3">GNAT family acetyltransferase</fullName>
    </submittedName>
</protein>
<name>A0A0M6WR23_9FIRM</name>
<dbReference type="EMBL" id="QSFX01000029">
    <property type="protein sequence ID" value="RHA85471.1"/>
    <property type="molecule type" value="Genomic_DNA"/>
</dbReference>
<dbReference type="STRING" id="360807.ERS852392_01738"/>
<evidence type="ECO:0000313" key="1">
    <source>
        <dbReference type="EMBL" id="CRL39722.1"/>
    </source>
</evidence>
<reference evidence="8 9" key="3">
    <citation type="submission" date="2018-08" db="EMBL/GenBank/DDBJ databases">
        <title>A genome reference for cultivated species of the human gut microbiota.</title>
        <authorList>
            <person name="Zou Y."/>
            <person name="Xue W."/>
            <person name="Luo G."/>
        </authorList>
    </citation>
    <scope>NUCLEOTIDE SEQUENCE [LARGE SCALE GENOMIC DNA]</scope>
    <source>
        <strain evidence="3 9">AF24-4</strain>
        <strain evidence="5 10">AM27-11</strain>
        <strain evidence="4 8">AM42-1AC</strain>
    </source>
</reference>
<proteinExistence type="predicted"/>
<evidence type="ECO:0000313" key="5">
    <source>
        <dbReference type="EMBL" id="RHE99115.1"/>
    </source>
</evidence>
<dbReference type="EMBL" id="QRUN01000023">
    <property type="protein sequence ID" value="RGR66357.1"/>
    <property type="molecule type" value="Genomic_DNA"/>
</dbReference>
<evidence type="ECO:0000313" key="3">
    <source>
        <dbReference type="EMBL" id="RGR66357.1"/>
    </source>
</evidence>
<dbReference type="Proteomes" id="UP000049828">
    <property type="component" value="Unassembled WGS sequence"/>
</dbReference>
<reference evidence="6" key="1">
    <citation type="submission" date="2015-05" db="EMBL/GenBank/DDBJ databases">
        <authorList>
            <consortium name="Pathogen Informatics"/>
        </authorList>
    </citation>
    <scope>NUCLEOTIDE SEQUENCE [LARGE SCALE GENOMIC DNA]</scope>
    <source>
        <strain evidence="2 7">2789STDY5608835</strain>
        <strain evidence="6">L1-83</strain>
    </source>
</reference>
<dbReference type="EMBL" id="CVRS01000079">
    <property type="protein sequence ID" value="CRL39722.1"/>
    <property type="molecule type" value="Genomic_DNA"/>
</dbReference>
<evidence type="ECO:0000313" key="4">
    <source>
        <dbReference type="EMBL" id="RHA85471.1"/>
    </source>
</evidence>
<dbReference type="EMBL" id="CYYR01000010">
    <property type="protein sequence ID" value="CUN93764.1"/>
    <property type="molecule type" value="Genomic_DNA"/>
</dbReference>
<dbReference type="EMBL" id="QSKW01000005">
    <property type="protein sequence ID" value="RHE99115.1"/>
    <property type="molecule type" value="Genomic_DNA"/>
</dbReference>
<dbReference type="Proteomes" id="UP000286271">
    <property type="component" value="Unassembled WGS sequence"/>
</dbReference>